<dbReference type="EMBL" id="JBHRTF010000004">
    <property type="protein sequence ID" value="MFC3116623.1"/>
    <property type="molecule type" value="Genomic_DNA"/>
</dbReference>
<dbReference type="PIRSF" id="PIRSF036893">
    <property type="entry name" value="Lipocalin_ApoD"/>
    <property type="match status" value="1"/>
</dbReference>
<keyword evidence="2" id="KW-0998">Cell outer membrane</keyword>
<comment type="caution">
    <text evidence="4">The sequence shown here is derived from an EMBL/GenBank/DDBJ whole genome shotgun (WGS) entry which is preliminary data.</text>
</comment>
<dbReference type="InterPro" id="IPR022271">
    <property type="entry name" value="Lipocalin_ApoD"/>
</dbReference>
<dbReference type="PANTHER" id="PTHR10612:SF34">
    <property type="entry name" value="APOLIPOPROTEIN D"/>
    <property type="match status" value="1"/>
</dbReference>
<dbReference type="PRINTS" id="PR01171">
    <property type="entry name" value="BCTLIPOCALIN"/>
</dbReference>
<keyword evidence="5" id="KW-1185">Reference proteome</keyword>
<name>A0ABV7FIN9_9GAMM</name>
<protein>
    <recommendedName>
        <fullName evidence="2">Outer membrane lipoprotein Blc</fullName>
    </recommendedName>
</protein>
<keyword evidence="2" id="KW-0732">Signal</keyword>
<evidence type="ECO:0000256" key="2">
    <source>
        <dbReference type="PIRNR" id="PIRNR036893"/>
    </source>
</evidence>
<dbReference type="InterPro" id="IPR047202">
    <property type="entry name" value="Lipocalin_Blc-like_dom"/>
</dbReference>
<keyword evidence="2" id="KW-0446">Lipid-binding</keyword>
<dbReference type="CDD" id="cd19438">
    <property type="entry name" value="lipocalin_Blc-like"/>
    <property type="match status" value="1"/>
</dbReference>
<feature type="domain" description="Lipocalin/cytosolic fatty-acid binding" evidence="3">
    <location>
        <begin position="34"/>
        <end position="172"/>
    </location>
</feature>
<dbReference type="Proteomes" id="UP001595555">
    <property type="component" value="Unassembled WGS sequence"/>
</dbReference>
<keyword evidence="2" id="KW-0449">Lipoprotein</keyword>
<sequence>MKKYGLLSLTLLLSVLLVACTGIPDNIKPVDNFDANRYLGQWYEVARLDHSFERGLSHISATYTARDDGGINVLNKGFSVEKQEWQVAEGKAYFVDQKDQGHLKVSFFGPFYGSYVVFELDHKNYQYALVSGPDRSYFWLLARLPVIDKELQTELVAKAKAQGFDTDKLIFVDHNPSSLPANAQQQ</sequence>
<comment type="function">
    <text evidence="2">Involved in the storage or transport of lipids necessary for membrane maintenance under stressful conditions. Displays a binding preference for lysophospholipids.</text>
</comment>
<dbReference type="InterPro" id="IPR002446">
    <property type="entry name" value="Lipocalin_bac"/>
</dbReference>
<dbReference type="SUPFAM" id="SSF50814">
    <property type="entry name" value="Lipocalins"/>
    <property type="match status" value="1"/>
</dbReference>
<evidence type="ECO:0000313" key="4">
    <source>
        <dbReference type="EMBL" id="MFC3116623.1"/>
    </source>
</evidence>
<evidence type="ECO:0000256" key="1">
    <source>
        <dbReference type="ARBA" id="ARBA00006889"/>
    </source>
</evidence>
<comment type="subunit">
    <text evidence="2">Homodimer.</text>
</comment>
<dbReference type="Gene3D" id="2.40.128.20">
    <property type="match status" value="1"/>
</dbReference>
<reference evidence="5" key="1">
    <citation type="journal article" date="2019" name="Int. J. Syst. Evol. Microbiol.">
        <title>The Global Catalogue of Microorganisms (GCM) 10K type strain sequencing project: providing services to taxonomists for standard genome sequencing and annotation.</title>
        <authorList>
            <consortium name="The Broad Institute Genomics Platform"/>
            <consortium name="The Broad Institute Genome Sequencing Center for Infectious Disease"/>
            <person name="Wu L."/>
            <person name="Ma J."/>
        </authorList>
    </citation>
    <scope>NUCLEOTIDE SEQUENCE [LARGE SCALE GENOMIC DNA]</scope>
    <source>
        <strain evidence="5">KCTC 52237</strain>
    </source>
</reference>
<comment type="similarity">
    <text evidence="1 2">Belongs to the calycin superfamily. Lipocalin family.</text>
</comment>
<dbReference type="InterPro" id="IPR012674">
    <property type="entry name" value="Calycin"/>
</dbReference>
<dbReference type="RefSeq" id="WP_378120049.1">
    <property type="nucleotide sequence ID" value="NZ_JBHRTF010000004.1"/>
</dbReference>
<feature type="chain" id="PRO_5045017819" description="Outer membrane lipoprotein Blc" evidence="2">
    <location>
        <begin position="20"/>
        <end position="186"/>
    </location>
</feature>
<evidence type="ECO:0000259" key="3">
    <source>
        <dbReference type="Pfam" id="PF08212"/>
    </source>
</evidence>
<dbReference type="InterPro" id="IPR022272">
    <property type="entry name" value="Lipocalin_CS"/>
</dbReference>
<accession>A0ABV7FIN9</accession>
<proteinExistence type="inferred from homology"/>
<comment type="subcellular location">
    <subcellularLocation>
        <location evidence="2">Cell outer membrane</location>
    </subcellularLocation>
</comment>
<feature type="signal peptide" evidence="2">
    <location>
        <begin position="1"/>
        <end position="19"/>
    </location>
</feature>
<keyword evidence="2" id="KW-0472">Membrane</keyword>
<dbReference type="PROSITE" id="PS00213">
    <property type="entry name" value="LIPOCALIN"/>
    <property type="match status" value="1"/>
</dbReference>
<dbReference type="PANTHER" id="PTHR10612">
    <property type="entry name" value="APOLIPOPROTEIN D"/>
    <property type="match status" value="1"/>
</dbReference>
<dbReference type="InterPro" id="IPR000566">
    <property type="entry name" value="Lipocln_cytosolic_FA-bd_dom"/>
</dbReference>
<gene>
    <name evidence="4" type="ORF">ACFODX_13710</name>
</gene>
<organism evidence="4 5">
    <name type="scientific">Cellvibrio fontiphilus</name>
    <dbReference type="NCBI Taxonomy" id="1815559"/>
    <lineage>
        <taxon>Bacteria</taxon>
        <taxon>Pseudomonadati</taxon>
        <taxon>Pseudomonadota</taxon>
        <taxon>Gammaproteobacteria</taxon>
        <taxon>Cellvibrionales</taxon>
        <taxon>Cellvibrionaceae</taxon>
        <taxon>Cellvibrio</taxon>
    </lineage>
</organism>
<dbReference type="Pfam" id="PF08212">
    <property type="entry name" value="Lipocalin_2"/>
    <property type="match status" value="1"/>
</dbReference>
<evidence type="ECO:0000313" key="5">
    <source>
        <dbReference type="Proteomes" id="UP001595555"/>
    </source>
</evidence>
<dbReference type="PROSITE" id="PS51257">
    <property type="entry name" value="PROKAR_LIPOPROTEIN"/>
    <property type="match status" value="1"/>
</dbReference>